<reference evidence="2" key="1">
    <citation type="journal article" date="2019" name="Int. J. Syst. Evol. Microbiol.">
        <title>The Global Catalogue of Microorganisms (GCM) 10K type strain sequencing project: providing services to taxonomists for standard genome sequencing and annotation.</title>
        <authorList>
            <consortium name="The Broad Institute Genomics Platform"/>
            <consortium name="The Broad Institute Genome Sequencing Center for Infectious Disease"/>
            <person name="Wu L."/>
            <person name="Ma J."/>
        </authorList>
    </citation>
    <scope>NUCLEOTIDE SEQUENCE [LARGE SCALE GENOMIC DNA]</scope>
    <source>
        <strain evidence="2">JCM 4816</strain>
    </source>
</reference>
<comment type="caution">
    <text evidence="1">The sequence shown here is derived from an EMBL/GenBank/DDBJ whole genome shotgun (WGS) entry which is preliminary data.</text>
</comment>
<evidence type="ECO:0000313" key="2">
    <source>
        <dbReference type="Proteomes" id="UP001501455"/>
    </source>
</evidence>
<keyword evidence="2" id="KW-1185">Reference proteome</keyword>
<organism evidence="1 2">
    <name type="scientific">Streptomyces prasinosporus</name>
    <dbReference type="NCBI Taxonomy" id="68256"/>
    <lineage>
        <taxon>Bacteria</taxon>
        <taxon>Bacillati</taxon>
        <taxon>Actinomycetota</taxon>
        <taxon>Actinomycetes</taxon>
        <taxon>Kitasatosporales</taxon>
        <taxon>Streptomycetaceae</taxon>
        <taxon>Streptomyces</taxon>
        <taxon>Streptomyces albogriseolus group</taxon>
    </lineage>
</organism>
<protein>
    <recommendedName>
        <fullName evidence="3">Transcription regulator AsnC/Lrp ligand binding domain-containing protein</fullName>
    </recommendedName>
</protein>
<dbReference type="Proteomes" id="UP001501455">
    <property type="component" value="Unassembled WGS sequence"/>
</dbReference>
<dbReference type="RefSeq" id="WP_345585443.1">
    <property type="nucleotide sequence ID" value="NZ_BAAAXF010000082.1"/>
</dbReference>
<evidence type="ECO:0008006" key="3">
    <source>
        <dbReference type="Google" id="ProtNLM"/>
    </source>
</evidence>
<dbReference type="EMBL" id="BAAAXF010000082">
    <property type="protein sequence ID" value="GAA3504952.1"/>
    <property type="molecule type" value="Genomic_DNA"/>
</dbReference>
<sequence>MLCRTTDDLYRFLSEQAGALADAHTAETVLTLRRVKTLTPGPR</sequence>
<name>A0ABP6UB27_9ACTN</name>
<gene>
    <name evidence="1" type="ORF">GCM10019016_120650</name>
</gene>
<accession>A0ABP6UB27</accession>
<evidence type="ECO:0000313" key="1">
    <source>
        <dbReference type="EMBL" id="GAA3504952.1"/>
    </source>
</evidence>
<proteinExistence type="predicted"/>